<dbReference type="PANTHER" id="PTHR23072">
    <property type="entry name" value="PHOSPHATIDYLINOSITOL GLYCAN-RELATED"/>
    <property type="match status" value="1"/>
</dbReference>
<evidence type="ECO:0000256" key="9">
    <source>
        <dbReference type="ARBA" id="ARBA00023136"/>
    </source>
</evidence>
<keyword evidence="5 13" id="KW-0808">Transferase</keyword>
<feature type="transmembrane region" description="Helical" evidence="11">
    <location>
        <begin position="556"/>
        <end position="573"/>
    </location>
</feature>
<dbReference type="Gene3D" id="3.40.720.10">
    <property type="entry name" value="Alkaline Phosphatase, subunit A"/>
    <property type="match status" value="1"/>
</dbReference>
<proteinExistence type="inferred from homology"/>
<keyword evidence="6 11" id="KW-0812">Transmembrane</keyword>
<keyword evidence="9 11" id="KW-0472">Membrane</keyword>
<feature type="domain" description="GPI ethanolamine phosphate transferase 2 C-terminal" evidence="12">
    <location>
        <begin position="532"/>
        <end position="966"/>
    </location>
</feature>
<feature type="transmembrane region" description="Helical" evidence="11">
    <location>
        <begin position="594"/>
        <end position="611"/>
    </location>
</feature>
<organism evidence="13 14">
    <name type="scientific">Thalictrum thalictroides</name>
    <name type="common">Rue-anemone</name>
    <name type="synonym">Anemone thalictroides</name>
    <dbReference type="NCBI Taxonomy" id="46969"/>
    <lineage>
        <taxon>Eukaryota</taxon>
        <taxon>Viridiplantae</taxon>
        <taxon>Streptophyta</taxon>
        <taxon>Embryophyta</taxon>
        <taxon>Tracheophyta</taxon>
        <taxon>Spermatophyta</taxon>
        <taxon>Magnoliopsida</taxon>
        <taxon>Ranunculales</taxon>
        <taxon>Ranunculaceae</taxon>
        <taxon>Thalictroideae</taxon>
        <taxon>Thalictrum</taxon>
    </lineage>
</organism>
<name>A0A7J6XBA0_THATH</name>
<keyword evidence="10" id="KW-0325">Glycoprotein</keyword>
<keyword evidence="4" id="KW-0337">GPI-anchor biosynthesis</keyword>
<dbReference type="InterPro" id="IPR045687">
    <property type="entry name" value="PIGG/GPI7_C"/>
</dbReference>
<dbReference type="InterPro" id="IPR039527">
    <property type="entry name" value="PIGG/GPI7"/>
</dbReference>
<evidence type="ECO:0000256" key="8">
    <source>
        <dbReference type="ARBA" id="ARBA00022989"/>
    </source>
</evidence>
<feature type="transmembrane region" description="Helical" evidence="11">
    <location>
        <begin position="787"/>
        <end position="806"/>
    </location>
</feature>
<keyword evidence="7" id="KW-0256">Endoplasmic reticulum</keyword>
<dbReference type="SUPFAM" id="SSF53649">
    <property type="entry name" value="Alkaline phosphatase-like"/>
    <property type="match status" value="1"/>
</dbReference>
<evidence type="ECO:0000256" key="3">
    <source>
        <dbReference type="ARBA" id="ARBA00005315"/>
    </source>
</evidence>
<dbReference type="CDD" id="cd16024">
    <property type="entry name" value="GPI_EPT_2"/>
    <property type="match status" value="1"/>
</dbReference>
<dbReference type="GO" id="GO:0006506">
    <property type="term" value="P:GPI anchor biosynthetic process"/>
    <property type="evidence" value="ECO:0007669"/>
    <property type="project" value="UniProtKB-UniPathway"/>
</dbReference>
<dbReference type="InterPro" id="IPR017850">
    <property type="entry name" value="Alkaline_phosphatase_core_sf"/>
</dbReference>
<dbReference type="GO" id="GO:0005789">
    <property type="term" value="C:endoplasmic reticulum membrane"/>
    <property type="evidence" value="ECO:0007669"/>
    <property type="project" value="UniProtKB-SubCell"/>
</dbReference>
<feature type="transmembrane region" description="Helical" evidence="11">
    <location>
        <begin position="855"/>
        <end position="881"/>
    </location>
</feature>
<comment type="similarity">
    <text evidence="3">Belongs to the PIGG/PIGN/PIGO family. PIGG subfamily.</text>
</comment>
<dbReference type="OrthoDB" id="272139at2759"/>
<sequence>MSSSSTLTCTKLTAWTLAAVFLQILGLSLFVFGFFPVKPTLSGVSGPESYQAPKCDSKQDHLERNMLPPDQLRSLYKEISKIPSSFDRLILMVVDGLPAEFVLGKDDQPPPKAMMEAMPYTQSLLSNGTAIGYHAKAAPPTVTMPRLKAMVSGAIGGFLDVAFNFNTQALLDDNLLGQFYSIGWKMVIHGDETWIKLFPSVFMRHDGVSSFFVKDTVEVDHNVSRHIEAELMDNDWDLLILHYLGLDHVGHIGGRSSVLMTPKLKEMDEVIQRIHLGISDNHHGQTLLMVVSDHGMTDSGNHGGSSYEETDSVALFIGLGSKAPDYASATCNAVFQVDLAPTLALLFGVPIPKNNVGIVIAETIDSLTEDHQLRALELNSWQLLRLLRAQLPGLLCGLPSCNEFNYSQNLGISEFKGNLEEILYCLFVKAASLHDYWRSMKGQSVRSHSSNEFNDTVAAYNKFLRTSSDWLSRTASNKPLGLLAFGVSTMFISSVMFLSIQFWLNKEVRNRQRQYLPDSDKSGYNWHLDDSFVLLVILFLVFSMGSSSMVEEEQYTLHYMTCTLFLILLRKSCQFLHGRQSPSLFNSNKGQRFNYFRTFSIVLVLIFGRILRGWHQGGVNWIHFPDISKWLEKAGPHMIKSLQMVSGLLVIILSFFALYISRLKRMFILVVQISLLVSGILVLLHIMRYQEQTFSASSDSSNVVVQTIYTLLIMTVMVVVLGSPWVMPVLSGTTYSAAEASSVTSFFVDHDTRGPFLGLRASLYLVGWTYAVCWCLLQLLLQKPTNAMPTLLLLLQVLASMFYFSTGNQHHKQWVEVAALYFLGLAGHFSLGNTNTLATIDVAGAFIGISSHSTLFSGILMFIITYASPLLCHLSLTMYISMKGTDYKLASQDAHFGHILQMMIGIPCLVPLSLNSVILTTFTVILLIMRNHLFVWSVFSPKYMYVCAATVCVYIGLSIVAATVTYTCVVFLVRKNMLSSVGNSSIQTGVTNN</sequence>
<evidence type="ECO:0000256" key="1">
    <source>
        <dbReference type="ARBA" id="ARBA00004477"/>
    </source>
</evidence>
<evidence type="ECO:0000259" key="12">
    <source>
        <dbReference type="Pfam" id="PF19316"/>
    </source>
</evidence>
<reference evidence="13 14" key="1">
    <citation type="submission" date="2020-06" db="EMBL/GenBank/DDBJ databases">
        <title>Transcriptomic and genomic resources for Thalictrum thalictroides and T. hernandezii: Facilitating candidate gene discovery in an emerging model plant lineage.</title>
        <authorList>
            <person name="Arias T."/>
            <person name="Riano-Pachon D.M."/>
            <person name="Di Stilio V.S."/>
        </authorList>
    </citation>
    <scope>NUCLEOTIDE SEQUENCE [LARGE SCALE GENOMIC DNA]</scope>
    <source>
        <strain evidence="14">cv. WT478/WT964</strain>
        <tissue evidence="13">Leaves</tissue>
    </source>
</reference>
<feature type="transmembrane region" description="Helical" evidence="11">
    <location>
        <begin position="902"/>
        <end position="928"/>
    </location>
</feature>
<dbReference type="AlphaFoldDB" id="A0A7J6XBA0"/>
<evidence type="ECO:0000256" key="2">
    <source>
        <dbReference type="ARBA" id="ARBA00004687"/>
    </source>
</evidence>
<accession>A0A7J6XBA0</accession>
<dbReference type="FunFam" id="3.40.720.10:FF:000078">
    <property type="entry name" value="GPI ethanolamine phosphate transferase 2 isoform X4"/>
    <property type="match status" value="1"/>
</dbReference>
<feature type="transmembrane region" description="Helical" evidence="11">
    <location>
        <begin position="480"/>
        <end position="504"/>
    </location>
</feature>
<dbReference type="InterPro" id="IPR002591">
    <property type="entry name" value="Phosphodiest/P_Trfase"/>
</dbReference>
<feature type="transmembrane region" description="Helical" evidence="11">
    <location>
        <begin position="531"/>
        <end position="550"/>
    </location>
</feature>
<dbReference type="Proteomes" id="UP000554482">
    <property type="component" value="Unassembled WGS sequence"/>
</dbReference>
<dbReference type="Pfam" id="PF19316">
    <property type="entry name" value="PIGO_PIGG"/>
    <property type="match status" value="1"/>
</dbReference>
<evidence type="ECO:0000256" key="6">
    <source>
        <dbReference type="ARBA" id="ARBA00022692"/>
    </source>
</evidence>
<evidence type="ECO:0000256" key="11">
    <source>
        <dbReference type="SAM" id="Phobius"/>
    </source>
</evidence>
<dbReference type="EMBL" id="JABWDY010002301">
    <property type="protein sequence ID" value="KAF5206763.1"/>
    <property type="molecule type" value="Genomic_DNA"/>
</dbReference>
<dbReference type="InterPro" id="IPR037674">
    <property type="entry name" value="PIG-G_N"/>
</dbReference>
<feature type="transmembrane region" description="Helical" evidence="11">
    <location>
        <begin position="667"/>
        <end position="687"/>
    </location>
</feature>
<evidence type="ECO:0000256" key="5">
    <source>
        <dbReference type="ARBA" id="ARBA00022679"/>
    </source>
</evidence>
<feature type="transmembrane region" description="Helical" evidence="11">
    <location>
        <begin position="818"/>
        <end position="849"/>
    </location>
</feature>
<evidence type="ECO:0000313" key="13">
    <source>
        <dbReference type="EMBL" id="KAF5206763.1"/>
    </source>
</evidence>
<feature type="transmembrane region" description="Helical" evidence="11">
    <location>
        <begin position="763"/>
        <end position="781"/>
    </location>
</feature>
<gene>
    <name evidence="13" type="ORF">FRX31_003652</name>
</gene>
<feature type="transmembrane region" description="Helical" evidence="11">
    <location>
        <begin position="12"/>
        <end position="35"/>
    </location>
</feature>
<dbReference type="UniPathway" id="UPA00196"/>
<protein>
    <submittedName>
        <fullName evidence="13">Gpi ethanolamine phosphate transferase</fullName>
    </submittedName>
</protein>
<keyword evidence="14" id="KW-1185">Reference proteome</keyword>
<evidence type="ECO:0000256" key="4">
    <source>
        <dbReference type="ARBA" id="ARBA00022502"/>
    </source>
</evidence>
<dbReference type="Pfam" id="PF01663">
    <property type="entry name" value="Phosphodiest"/>
    <property type="match status" value="1"/>
</dbReference>
<evidence type="ECO:0000256" key="10">
    <source>
        <dbReference type="ARBA" id="ARBA00023180"/>
    </source>
</evidence>
<comment type="pathway">
    <text evidence="2">Glycolipid biosynthesis; glycosylphosphatidylinositol-anchor biosynthesis.</text>
</comment>
<comment type="subcellular location">
    <subcellularLocation>
        <location evidence="1">Endoplasmic reticulum membrane</location>
        <topology evidence="1">Multi-pass membrane protein</topology>
    </subcellularLocation>
</comment>
<feature type="transmembrane region" description="Helical" evidence="11">
    <location>
        <begin position="943"/>
        <end position="973"/>
    </location>
</feature>
<dbReference type="PANTHER" id="PTHR23072:SF0">
    <property type="entry name" value="GPI ETHANOLAMINE PHOSPHATE TRANSFERASE 2"/>
    <property type="match status" value="1"/>
</dbReference>
<evidence type="ECO:0000256" key="7">
    <source>
        <dbReference type="ARBA" id="ARBA00022824"/>
    </source>
</evidence>
<dbReference type="GO" id="GO:0051267">
    <property type="term" value="F:CP2 mannose-ethanolamine phosphotransferase activity"/>
    <property type="evidence" value="ECO:0007669"/>
    <property type="project" value="TreeGrafter"/>
</dbReference>
<feature type="transmembrane region" description="Helical" evidence="11">
    <location>
        <begin position="641"/>
        <end position="660"/>
    </location>
</feature>
<comment type="caution">
    <text evidence="13">The sequence shown here is derived from an EMBL/GenBank/DDBJ whole genome shotgun (WGS) entry which is preliminary data.</text>
</comment>
<feature type="transmembrane region" description="Helical" evidence="11">
    <location>
        <begin position="707"/>
        <end position="727"/>
    </location>
</feature>
<evidence type="ECO:0000313" key="14">
    <source>
        <dbReference type="Proteomes" id="UP000554482"/>
    </source>
</evidence>
<keyword evidence="8 11" id="KW-1133">Transmembrane helix</keyword>